<protein>
    <submittedName>
        <fullName evidence="1">Uncharacterized protein</fullName>
    </submittedName>
</protein>
<evidence type="ECO:0000313" key="1">
    <source>
        <dbReference type="EMBL" id="CAH1960825.1"/>
    </source>
</evidence>
<reference evidence="1" key="1">
    <citation type="submission" date="2022-03" db="EMBL/GenBank/DDBJ databases">
        <authorList>
            <person name="Sayadi A."/>
        </authorList>
    </citation>
    <scope>NUCLEOTIDE SEQUENCE</scope>
</reference>
<name>A0A9P0NXG8_ACAOB</name>
<comment type="caution">
    <text evidence="1">The sequence shown here is derived from an EMBL/GenBank/DDBJ whole genome shotgun (WGS) entry which is preliminary data.</text>
</comment>
<dbReference type="OrthoDB" id="6760013at2759"/>
<keyword evidence="2" id="KW-1185">Reference proteome</keyword>
<accession>A0A9P0NXG8</accession>
<sequence length="125" mass="13406">MSNQVSNHILRILGVLLEEDGIAQEPNIAGVVGATLGQLLGGAQGCMQGAVLGNVLYRASTSNTNFGEKLSNLSMRQKQELINLVMNILVSAKVSESVVGLAYIAANPVLRETILKETRNYLRKP</sequence>
<dbReference type="Proteomes" id="UP001152888">
    <property type="component" value="Unassembled WGS sequence"/>
</dbReference>
<evidence type="ECO:0000313" key="2">
    <source>
        <dbReference type="Proteomes" id="UP001152888"/>
    </source>
</evidence>
<gene>
    <name evidence="1" type="ORF">ACAOBT_LOCUS3807</name>
</gene>
<dbReference type="EMBL" id="CAKOFQ010006690">
    <property type="protein sequence ID" value="CAH1960825.1"/>
    <property type="molecule type" value="Genomic_DNA"/>
</dbReference>
<organism evidence="1 2">
    <name type="scientific">Acanthoscelides obtectus</name>
    <name type="common">Bean weevil</name>
    <name type="synonym">Bruchus obtectus</name>
    <dbReference type="NCBI Taxonomy" id="200917"/>
    <lineage>
        <taxon>Eukaryota</taxon>
        <taxon>Metazoa</taxon>
        <taxon>Ecdysozoa</taxon>
        <taxon>Arthropoda</taxon>
        <taxon>Hexapoda</taxon>
        <taxon>Insecta</taxon>
        <taxon>Pterygota</taxon>
        <taxon>Neoptera</taxon>
        <taxon>Endopterygota</taxon>
        <taxon>Coleoptera</taxon>
        <taxon>Polyphaga</taxon>
        <taxon>Cucujiformia</taxon>
        <taxon>Chrysomeloidea</taxon>
        <taxon>Chrysomelidae</taxon>
        <taxon>Bruchinae</taxon>
        <taxon>Bruchini</taxon>
        <taxon>Acanthoscelides</taxon>
    </lineage>
</organism>
<dbReference type="AlphaFoldDB" id="A0A9P0NXG8"/>
<proteinExistence type="predicted"/>